<evidence type="ECO:0000313" key="2">
    <source>
        <dbReference type="EMBL" id="QNN49212.1"/>
    </source>
</evidence>
<gene>
    <name evidence="2" type="ORF">H9L10_13440</name>
</gene>
<name>A0A7G9R0T7_9MICO</name>
<organism evidence="2 3">
    <name type="scientific">Phycicoccus endophyticus</name>
    <dbReference type="NCBI Taxonomy" id="1690220"/>
    <lineage>
        <taxon>Bacteria</taxon>
        <taxon>Bacillati</taxon>
        <taxon>Actinomycetota</taxon>
        <taxon>Actinomycetes</taxon>
        <taxon>Micrococcales</taxon>
        <taxon>Intrasporangiaceae</taxon>
        <taxon>Phycicoccus</taxon>
    </lineage>
</organism>
<feature type="transmembrane region" description="Helical" evidence="1">
    <location>
        <begin position="28"/>
        <end position="45"/>
    </location>
</feature>
<keyword evidence="1" id="KW-0472">Membrane</keyword>
<keyword evidence="1" id="KW-1133">Transmembrane helix</keyword>
<proteinExistence type="predicted"/>
<evidence type="ECO:0000313" key="3">
    <source>
        <dbReference type="Proteomes" id="UP000515976"/>
    </source>
</evidence>
<evidence type="ECO:0000256" key="1">
    <source>
        <dbReference type="SAM" id="Phobius"/>
    </source>
</evidence>
<keyword evidence="3" id="KW-1185">Reference proteome</keyword>
<sequence>MTHKLAARFTAAASTARSEKGATGLEYAGMIAVAALVVGLVWTAIQGADVGGKISSAISDLFSPG</sequence>
<reference evidence="2 3" key="1">
    <citation type="submission" date="2020-08" db="EMBL/GenBank/DDBJ databases">
        <title>Genome sequence of Phycicoccus endophyticus JCM 31784T.</title>
        <authorList>
            <person name="Hyun D.-W."/>
            <person name="Bae J.-W."/>
        </authorList>
    </citation>
    <scope>NUCLEOTIDE SEQUENCE [LARGE SCALE GENOMIC DNA]</scope>
    <source>
        <strain evidence="2 3">JCM 31784</strain>
    </source>
</reference>
<dbReference type="RefSeq" id="WP_166101276.1">
    <property type="nucleotide sequence ID" value="NZ_BMMY01000006.1"/>
</dbReference>
<dbReference type="AlphaFoldDB" id="A0A7G9R0T7"/>
<accession>A0A7G9R0T7</accession>
<protein>
    <submittedName>
        <fullName evidence="2">Uncharacterized protein</fullName>
    </submittedName>
</protein>
<dbReference type="Proteomes" id="UP000515976">
    <property type="component" value="Chromosome"/>
</dbReference>
<dbReference type="KEGG" id="pei:H9L10_13440"/>
<dbReference type="EMBL" id="CP060712">
    <property type="protein sequence ID" value="QNN49212.1"/>
    <property type="molecule type" value="Genomic_DNA"/>
</dbReference>
<keyword evidence="1" id="KW-0812">Transmembrane</keyword>